<sequence length="185" mass="20270">MIRVTAGVHRGRRVFTGSALKARPAVSVVRESVFNVLRAHIPIEGINVCDICCGSGAFAFEALSRGAEHACLVDIYLPNLQSVRRTAESLGVGHRMTILCCDVHKLPLADRSYDLAFVDPPYEETSLVNVSLNAMLSMRWCRAGSVVVLCIKKGAKVSIPERYELLTRKSYCGSEVLFLCALPDD</sequence>
<name>A0A643CK46_ANAMA</name>
<comment type="caution">
    <text evidence="3">The sequence shown here is derived from an EMBL/GenBank/DDBJ whole genome shotgun (WGS) entry which is preliminary data.</text>
</comment>
<dbReference type="GO" id="GO:0008168">
    <property type="term" value="F:methyltransferase activity"/>
    <property type="evidence" value="ECO:0007669"/>
    <property type="project" value="UniProtKB-KW"/>
</dbReference>
<keyword evidence="1 3" id="KW-0489">Methyltransferase</keyword>
<dbReference type="InterPro" id="IPR029063">
    <property type="entry name" value="SAM-dependent_MTases_sf"/>
</dbReference>
<dbReference type="PANTHER" id="PTHR43542">
    <property type="entry name" value="METHYLTRANSFERASE"/>
    <property type="match status" value="1"/>
</dbReference>
<dbReference type="InterPro" id="IPR004398">
    <property type="entry name" value="RNA_MeTrfase_RsmD"/>
</dbReference>
<organism evidence="3">
    <name type="scientific">Anaplasma marginale</name>
    <dbReference type="NCBI Taxonomy" id="770"/>
    <lineage>
        <taxon>Bacteria</taxon>
        <taxon>Pseudomonadati</taxon>
        <taxon>Pseudomonadota</taxon>
        <taxon>Alphaproteobacteria</taxon>
        <taxon>Rickettsiales</taxon>
        <taxon>Anaplasmataceae</taxon>
        <taxon>Anaplasma</taxon>
    </lineage>
</organism>
<accession>A0A643CK46</accession>
<dbReference type="GO" id="GO:0003676">
    <property type="term" value="F:nucleic acid binding"/>
    <property type="evidence" value="ECO:0007669"/>
    <property type="project" value="InterPro"/>
</dbReference>
<protein>
    <submittedName>
        <fullName evidence="3">Methyltransferase domain-containing protein</fullName>
    </submittedName>
</protein>
<proteinExistence type="predicted"/>
<dbReference type="SUPFAM" id="SSF53335">
    <property type="entry name" value="S-adenosyl-L-methionine-dependent methyltransferases"/>
    <property type="match status" value="1"/>
</dbReference>
<dbReference type="PANTHER" id="PTHR43542:SF1">
    <property type="entry name" value="METHYLTRANSFERASE"/>
    <property type="match status" value="1"/>
</dbReference>
<evidence type="ECO:0000313" key="3">
    <source>
        <dbReference type="EMBL" id="KAB0451302.1"/>
    </source>
</evidence>
<gene>
    <name evidence="3" type="ORF">FY207_04215</name>
</gene>
<dbReference type="InterPro" id="IPR002052">
    <property type="entry name" value="DNA_methylase_N6_adenine_CS"/>
</dbReference>
<dbReference type="EMBL" id="VTCY01000014">
    <property type="protein sequence ID" value="KAB0451302.1"/>
    <property type="molecule type" value="Genomic_DNA"/>
</dbReference>
<dbReference type="AlphaFoldDB" id="A0A643CK46"/>
<dbReference type="GO" id="GO:0031167">
    <property type="term" value="P:rRNA methylation"/>
    <property type="evidence" value="ECO:0007669"/>
    <property type="project" value="InterPro"/>
</dbReference>
<dbReference type="Gene3D" id="3.40.50.150">
    <property type="entry name" value="Vaccinia Virus protein VP39"/>
    <property type="match status" value="1"/>
</dbReference>
<evidence type="ECO:0000256" key="2">
    <source>
        <dbReference type="ARBA" id="ARBA00022679"/>
    </source>
</evidence>
<dbReference type="Pfam" id="PF03602">
    <property type="entry name" value="Cons_hypoth95"/>
    <property type="match status" value="1"/>
</dbReference>
<keyword evidence="2 3" id="KW-0808">Transferase</keyword>
<dbReference type="CDD" id="cd02440">
    <property type="entry name" value="AdoMet_MTases"/>
    <property type="match status" value="1"/>
</dbReference>
<dbReference type="PIRSF" id="PIRSF004553">
    <property type="entry name" value="CHP00095"/>
    <property type="match status" value="1"/>
</dbReference>
<evidence type="ECO:0000256" key="1">
    <source>
        <dbReference type="ARBA" id="ARBA00022603"/>
    </source>
</evidence>
<reference evidence="3" key="1">
    <citation type="submission" date="2019-08" db="EMBL/GenBank/DDBJ databases">
        <authorList>
            <person name="Amaro Estrada I."/>
            <person name="Quiroz Castaneda R.E."/>
            <person name="Martinez Ocampo F."/>
            <person name="Rodriguez Camarillo S.D."/>
        </authorList>
    </citation>
    <scope>NUCLEOTIDE SEQUENCE</scope>
    <source>
        <strain evidence="3">MEX-30-184-02</strain>
    </source>
</reference>
<dbReference type="PROSITE" id="PS00092">
    <property type="entry name" value="N6_MTASE"/>
    <property type="match status" value="1"/>
</dbReference>